<dbReference type="GO" id="GO:0005516">
    <property type="term" value="F:calmodulin binding"/>
    <property type="evidence" value="ECO:0007669"/>
    <property type="project" value="UniProtKB-KW"/>
</dbReference>
<evidence type="ECO:0000256" key="10">
    <source>
        <dbReference type="ARBA" id="ARBA00047307"/>
    </source>
</evidence>
<dbReference type="FunFam" id="3.30.200.20:FF:000429">
    <property type="entry name" value="Calcium/calmodulin-dependent protein kinase kinase"/>
    <property type="match status" value="1"/>
</dbReference>
<evidence type="ECO:0000256" key="5">
    <source>
        <dbReference type="ARBA" id="ARBA00022679"/>
    </source>
</evidence>
<dbReference type="SMART" id="SM00220">
    <property type="entry name" value="S_TKc"/>
    <property type="match status" value="1"/>
</dbReference>
<dbReference type="GeneID" id="115621302"/>
<feature type="domain" description="Protein kinase" evidence="14">
    <location>
        <begin position="339"/>
        <end position="611"/>
    </location>
</feature>
<evidence type="ECO:0000256" key="3">
    <source>
        <dbReference type="ARBA" id="ARBA00022490"/>
    </source>
</evidence>
<dbReference type="InterPro" id="IPR017441">
    <property type="entry name" value="Protein_kinase_ATP_BS"/>
</dbReference>
<dbReference type="Proteomes" id="UP000504634">
    <property type="component" value="Unplaced"/>
</dbReference>
<dbReference type="Gene3D" id="1.10.510.10">
    <property type="entry name" value="Transferase(Phosphotransferase) domain 1"/>
    <property type="match status" value="1"/>
</dbReference>
<dbReference type="GO" id="GO:0004683">
    <property type="term" value="F:calcium/calmodulin-dependent protein kinase activity"/>
    <property type="evidence" value="ECO:0007669"/>
    <property type="project" value="UniProtKB-EC"/>
</dbReference>
<sequence>MSKFKPQDVRIETSSIAMRPVHNDTTVSLLFDGEVLPKHSTAESDQLDGAEFGENATEHNKDDLNICCNNCDEAESGCEDAGHENNKVTTLNNKLKEVHLDFKKPNFTMTAGTVLNFNQSRNSEEDIKTPYNKNKGTCQLSEQAIQINKLDVQSLTSKYFKASDPKSTEYLQESENVKILKAKPTWDYSKQLQLTLKKSQSLDLYNGENLFLNSCPYVEAHLLPEISTPRTTNINNQSTAFKPSSSEHKFKSVNKPASLTEDEIYHMAAENICVPPPQRPNETPKYKPVESRPIYPNVPYSPYGSPYGSPGSCRRRPALRESRRVSIEKTGSFLQLNQYKLMDQIGQGSYGLVKLAYSEEDSTHYAMKILSKRRLLRQAGLMRRGPKKATSPLDRVYREIAVLKKLDHPNIVKLVEVLDDPLEDSLYMVFELVKQGEVLSIPTDKPLSEERSWCVFRDALLGLEYLHYQKIIHADIKPGNLLLTECGHVKIADLGVCNEFLGENAVMTNGSTAGTPAFRAPETLVLGQMVYCGRGADIWALGATLYALVFGNVPFQATSIPALYEKVKNDDVVFPSEPKISLELRQCLIRMLDKDPVKRITLPELKMNDWVTACGTCPLPTEDENCRLVQVDDEDINSVVRSIPKLDTLILIKTMLKNHSFGNPFMRAISGRAPQRGGSRLERFIRAGRSNSAPGQASIPGHGGTTGLAERCSKQK</sequence>
<comment type="subcellular location">
    <subcellularLocation>
        <location evidence="1">Cytoplasm</location>
    </subcellularLocation>
</comment>
<feature type="region of interest" description="Disordered" evidence="13">
    <location>
        <begin position="689"/>
        <end position="716"/>
    </location>
</feature>
<feature type="binding site" evidence="12">
    <location>
        <position position="368"/>
    </location>
    <ligand>
        <name>ATP</name>
        <dbReference type="ChEBI" id="CHEBI:30616"/>
    </ligand>
</feature>
<keyword evidence="5" id="KW-0808">Transferase</keyword>
<keyword evidence="4" id="KW-0723">Serine/threonine-protein kinase</keyword>
<keyword evidence="8 12" id="KW-0067">ATP-binding</keyword>
<evidence type="ECO:0000256" key="7">
    <source>
        <dbReference type="ARBA" id="ARBA00022777"/>
    </source>
</evidence>
<evidence type="ECO:0000313" key="16">
    <source>
        <dbReference type="RefSeq" id="XP_030370772.1"/>
    </source>
</evidence>
<evidence type="ECO:0000256" key="1">
    <source>
        <dbReference type="ARBA" id="ARBA00004496"/>
    </source>
</evidence>
<dbReference type="SUPFAM" id="SSF56112">
    <property type="entry name" value="Protein kinase-like (PK-like)"/>
    <property type="match status" value="1"/>
</dbReference>
<keyword evidence="15" id="KW-1185">Reference proteome</keyword>
<keyword evidence="9" id="KW-0112">Calmodulin-binding</keyword>
<comment type="catalytic activity">
    <reaction evidence="11">
        <text>L-seryl-[protein] + ATP = O-phospho-L-seryl-[protein] + ADP + H(+)</text>
        <dbReference type="Rhea" id="RHEA:17989"/>
        <dbReference type="Rhea" id="RHEA-COMP:9863"/>
        <dbReference type="Rhea" id="RHEA-COMP:11604"/>
        <dbReference type="ChEBI" id="CHEBI:15378"/>
        <dbReference type="ChEBI" id="CHEBI:29999"/>
        <dbReference type="ChEBI" id="CHEBI:30616"/>
        <dbReference type="ChEBI" id="CHEBI:83421"/>
        <dbReference type="ChEBI" id="CHEBI:456216"/>
        <dbReference type="EC" id="2.7.11.17"/>
    </reaction>
</comment>
<dbReference type="RefSeq" id="XP_030370772.1">
    <property type="nucleotide sequence ID" value="XM_030514912.1"/>
</dbReference>
<dbReference type="InterPro" id="IPR008271">
    <property type="entry name" value="Ser/Thr_kinase_AS"/>
</dbReference>
<evidence type="ECO:0000259" key="14">
    <source>
        <dbReference type="PROSITE" id="PS50011"/>
    </source>
</evidence>
<keyword evidence="3" id="KW-0963">Cytoplasm</keyword>
<gene>
    <name evidence="16" type="primary">LOC115621302</name>
</gene>
<evidence type="ECO:0000256" key="13">
    <source>
        <dbReference type="SAM" id="MobiDB-lite"/>
    </source>
</evidence>
<evidence type="ECO:0000256" key="11">
    <source>
        <dbReference type="ARBA" id="ARBA00047430"/>
    </source>
</evidence>
<dbReference type="EC" id="2.7.11.17" evidence="2"/>
<dbReference type="FunFam" id="1.10.510.10:FF:002487">
    <property type="entry name" value="RE68077p"/>
    <property type="match status" value="1"/>
</dbReference>
<dbReference type="InterPro" id="IPR011009">
    <property type="entry name" value="Kinase-like_dom_sf"/>
</dbReference>
<dbReference type="GO" id="GO:0035556">
    <property type="term" value="P:intracellular signal transduction"/>
    <property type="evidence" value="ECO:0007669"/>
    <property type="project" value="TreeGrafter"/>
</dbReference>
<accession>A0A6J2T758</accession>
<dbReference type="Gene3D" id="3.30.200.20">
    <property type="entry name" value="Phosphorylase Kinase, domain 1"/>
    <property type="match status" value="1"/>
</dbReference>
<evidence type="ECO:0000256" key="9">
    <source>
        <dbReference type="ARBA" id="ARBA00022860"/>
    </source>
</evidence>
<dbReference type="PANTHER" id="PTHR24346:SF77">
    <property type="entry name" value="SERINE THREONINE PROTEIN KINASE"/>
    <property type="match status" value="1"/>
</dbReference>
<keyword evidence="7 16" id="KW-0418">Kinase</keyword>
<dbReference type="GO" id="GO:0005634">
    <property type="term" value="C:nucleus"/>
    <property type="evidence" value="ECO:0007669"/>
    <property type="project" value="UniProtKB-ARBA"/>
</dbReference>
<dbReference type="InterPro" id="IPR000719">
    <property type="entry name" value="Prot_kinase_dom"/>
</dbReference>
<name>A0A6J2T758_DROLE</name>
<comment type="catalytic activity">
    <reaction evidence="10">
        <text>L-threonyl-[protein] + ATP = O-phospho-L-threonyl-[protein] + ADP + H(+)</text>
        <dbReference type="Rhea" id="RHEA:46608"/>
        <dbReference type="Rhea" id="RHEA-COMP:11060"/>
        <dbReference type="Rhea" id="RHEA-COMP:11605"/>
        <dbReference type="ChEBI" id="CHEBI:15378"/>
        <dbReference type="ChEBI" id="CHEBI:30013"/>
        <dbReference type="ChEBI" id="CHEBI:30616"/>
        <dbReference type="ChEBI" id="CHEBI:61977"/>
        <dbReference type="ChEBI" id="CHEBI:456216"/>
        <dbReference type="EC" id="2.7.11.17"/>
    </reaction>
</comment>
<dbReference type="PANTHER" id="PTHR24346">
    <property type="entry name" value="MAP/MICROTUBULE AFFINITY-REGULATING KINASE"/>
    <property type="match status" value="1"/>
</dbReference>
<protein>
    <recommendedName>
        <fullName evidence="2">calcium/calmodulin-dependent protein kinase</fullName>
        <ecNumber evidence="2">2.7.11.17</ecNumber>
    </recommendedName>
</protein>
<dbReference type="PROSITE" id="PS00107">
    <property type="entry name" value="PROTEIN_KINASE_ATP"/>
    <property type="match status" value="1"/>
</dbReference>
<evidence type="ECO:0000256" key="4">
    <source>
        <dbReference type="ARBA" id="ARBA00022527"/>
    </source>
</evidence>
<dbReference type="GO" id="GO:0005737">
    <property type="term" value="C:cytoplasm"/>
    <property type="evidence" value="ECO:0007669"/>
    <property type="project" value="UniProtKB-SubCell"/>
</dbReference>
<reference evidence="16" key="1">
    <citation type="submission" date="2025-08" db="UniProtKB">
        <authorList>
            <consortium name="RefSeq"/>
        </authorList>
    </citation>
    <scope>IDENTIFICATION</scope>
    <source>
        <strain evidence="16">11010-0011.00</strain>
        <tissue evidence="16">Whole body</tissue>
    </source>
</reference>
<evidence type="ECO:0000256" key="12">
    <source>
        <dbReference type="PROSITE-ProRule" id="PRU10141"/>
    </source>
</evidence>
<evidence type="ECO:0000256" key="8">
    <source>
        <dbReference type="ARBA" id="ARBA00022840"/>
    </source>
</evidence>
<dbReference type="PROSITE" id="PS50011">
    <property type="entry name" value="PROTEIN_KINASE_DOM"/>
    <property type="match status" value="1"/>
</dbReference>
<dbReference type="PROSITE" id="PS00108">
    <property type="entry name" value="PROTEIN_KINASE_ST"/>
    <property type="match status" value="1"/>
</dbReference>
<feature type="region of interest" description="Disordered" evidence="13">
    <location>
        <begin position="273"/>
        <end position="292"/>
    </location>
</feature>
<evidence type="ECO:0000256" key="6">
    <source>
        <dbReference type="ARBA" id="ARBA00022741"/>
    </source>
</evidence>
<organism evidence="15 16">
    <name type="scientific">Drosophila lebanonensis</name>
    <name type="common">Fruit fly</name>
    <name type="synonym">Scaptodrosophila lebanonensis</name>
    <dbReference type="NCBI Taxonomy" id="7225"/>
    <lineage>
        <taxon>Eukaryota</taxon>
        <taxon>Metazoa</taxon>
        <taxon>Ecdysozoa</taxon>
        <taxon>Arthropoda</taxon>
        <taxon>Hexapoda</taxon>
        <taxon>Insecta</taxon>
        <taxon>Pterygota</taxon>
        <taxon>Neoptera</taxon>
        <taxon>Endopterygota</taxon>
        <taxon>Diptera</taxon>
        <taxon>Brachycera</taxon>
        <taxon>Muscomorpha</taxon>
        <taxon>Ephydroidea</taxon>
        <taxon>Drosophilidae</taxon>
        <taxon>Scaptodrosophila</taxon>
    </lineage>
</organism>
<dbReference type="AlphaFoldDB" id="A0A6J2T758"/>
<dbReference type="Pfam" id="PF00069">
    <property type="entry name" value="Pkinase"/>
    <property type="match status" value="1"/>
</dbReference>
<evidence type="ECO:0000256" key="2">
    <source>
        <dbReference type="ARBA" id="ARBA00012434"/>
    </source>
</evidence>
<evidence type="ECO:0000313" key="15">
    <source>
        <dbReference type="Proteomes" id="UP000504634"/>
    </source>
</evidence>
<dbReference type="GO" id="GO:0005524">
    <property type="term" value="F:ATP binding"/>
    <property type="evidence" value="ECO:0007669"/>
    <property type="project" value="UniProtKB-UniRule"/>
</dbReference>
<proteinExistence type="predicted"/>
<dbReference type="OrthoDB" id="68483at2759"/>
<keyword evidence="6 12" id="KW-0547">Nucleotide-binding</keyword>